<feature type="transmembrane region" description="Helical" evidence="1">
    <location>
        <begin position="114"/>
        <end position="138"/>
    </location>
</feature>
<dbReference type="EMBL" id="FSQW01000001">
    <property type="protein sequence ID" value="SIN64922.1"/>
    <property type="molecule type" value="Genomic_DNA"/>
</dbReference>
<dbReference type="OrthoDB" id="2974133at2"/>
<feature type="transmembrane region" description="Helical" evidence="1">
    <location>
        <begin position="6"/>
        <end position="25"/>
    </location>
</feature>
<evidence type="ECO:0000256" key="1">
    <source>
        <dbReference type="SAM" id="Phobius"/>
    </source>
</evidence>
<keyword evidence="1" id="KW-0472">Membrane</keyword>
<evidence type="ECO:0000259" key="2">
    <source>
        <dbReference type="Pfam" id="PF07885"/>
    </source>
</evidence>
<keyword evidence="1" id="KW-0812">Transmembrane</keyword>
<feature type="domain" description="Potassium channel" evidence="2">
    <location>
        <begin position="58"/>
        <end position="133"/>
    </location>
</feature>
<dbReference type="STRING" id="1123272.SAMN02745824_1453"/>
<organism evidence="3 4">
    <name type="scientific">Parasphingorhabdus marina DSM 22363</name>
    <dbReference type="NCBI Taxonomy" id="1123272"/>
    <lineage>
        <taxon>Bacteria</taxon>
        <taxon>Pseudomonadati</taxon>
        <taxon>Pseudomonadota</taxon>
        <taxon>Alphaproteobacteria</taxon>
        <taxon>Sphingomonadales</taxon>
        <taxon>Sphingomonadaceae</taxon>
        <taxon>Parasphingorhabdus</taxon>
    </lineage>
</organism>
<dbReference type="Proteomes" id="UP000185192">
    <property type="component" value="Unassembled WGS sequence"/>
</dbReference>
<keyword evidence="4" id="KW-1185">Reference proteome</keyword>
<sequence length="147" mass="16134">MAMQEYVVPLAVSALLIALCLNLHFRILRMGASAISEFEADMRRPMLAVLTLIFIAHLIEVVLFAVAYWLIDLSGNGSLVGIHAPDASDYFYFSIVSYTTLGIGDIAPEGAMRLVAGIEALTGLLLIAWSASFTYLMMERLWSSVED</sequence>
<dbReference type="AlphaFoldDB" id="A0A1N6D278"/>
<accession>A0A1N6D278</accession>
<feature type="transmembrane region" description="Helical" evidence="1">
    <location>
        <begin position="46"/>
        <end position="70"/>
    </location>
</feature>
<dbReference type="Gene3D" id="1.10.287.70">
    <property type="match status" value="1"/>
</dbReference>
<reference evidence="4" key="1">
    <citation type="submission" date="2016-11" db="EMBL/GenBank/DDBJ databases">
        <authorList>
            <person name="Varghese N."/>
            <person name="Submissions S."/>
        </authorList>
    </citation>
    <scope>NUCLEOTIDE SEQUENCE [LARGE SCALE GENOMIC DNA]</scope>
    <source>
        <strain evidence="4">DSM 22363</strain>
    </source>
</reference>
<dbReference type="RefSeq" id="WP_074204369.1">
    <property type="nucleotide sequence ID" value="NZ_FSQW01000001.1"/>
</dbReference>
<evidence type="ECO:0000313" key="4">
    <source>
        <dbReference type="Proteomes" id="UP000185192"/>
    </source>
</evidence>
<dbReference type="Pfam" id="PF07885">
    <property type="entry name" value="Ion_trans_2"/>
    <property type="match status" value="1"/>
</dbReference>
<name>A0A1N6D278_9SPHN</name>
<proteinExistence type="predicted"/>
<gene>
    <name evidence="3" type="ORF">SAMN02745824_1453</name>
</gene>
<protein>
    <submittedName>
        <fullName evidence="3">Ion channel</fullName>
    </submittedName>
</protein>
<dbReference type="SUPFAM" id="SSF81324">
    <property type="entry name" value="Voltage-gated potassium channels"/>
    <property type="match status" value="1"/>
</dbReference>
<feature type="transmembrane region" description="Helical" evidence="1">
    <location>
        <begin position="90"/>
        <end position="107"/>
    </location>
</feature>
<keyword evidence="1" id="KW-1133">Transmembrane helix</keyword>
<evidence type="ECO:0000313" key="3">
    <source>
        <dbReference type="EMBL" id="SIN64922.1"/>
    </source>
</evidence>
<dbReference type="InterPro" id="IPR013099">
    <property type="entry name" value="K_chnl_dom"/>
</dbReference>